<sequence>MLPAKGRETAEADVRTGVSRFLPVTPCESHLPGLPQGIGDRRYGRPPPRHGYGDRQHRFSLTGVEVADFSGAPATASGQHAERDRDGQSRPTRPYEFLP</sequence>
<evidence type="ECO:0000313" key="2">
    <source>
        <dbReference type="EMBL" id="GAA2770370.1"/>
    </source>
</evidence>
<proteinExistence type="predicted"/>
<comment type="caution">
    <text evidence="2">The sequence shown here is derived from an EMBL/GenBank/DDBJ whole genome shotgun (WGS) entry which is preliminary data.</text>
</comment>
<reference evidence="2 3" key="1">
    <citation type="journal article" date="2019" name="Int. J. Syst. Evol. Microbiol.">
        <title>The Global Catalogue of Microorganisms (GCM) 10K type strain sequencing project: providing services to taxonomists for standard genome sequencing and annotation.</title>
        <authorList>
            <consortium name="The Broad Institute Genomics Platform"/>
            <consortium name="The Broad Institute Genome Sequencing Center for Infectious Disease"/>
            <person name="Wu L."/>
            <person name="Ma J."/>
        </authorList>
    </citation>
    <scope>NUCLEOTIDE SEQUENCE [LARGE SCALE GENOMIC DNA]</scope>
    <source>
        <strain evidence="2 3">JCM 11574</strain>
    </source>
</reference>
<evidence type="ECO:0000256" key="1">
    <source>
        <dbReference type="SAM" id="MobiDB-lite"/>
    </source>
</evidence>
<organism evidence="2 3">
    <name type="scientific">Streptomyces rameus</name>
    <dbReference type="NCBI Taxonomy" id="68261"/>
    <lineage>
        <taxon>Bacteria</taxon>
        <taxon>Bacillati</taxon>
        <taxon>Actinomycetota</taxon>
        <taxon>Actinomycetes</taxon>
        <taxon>Kitasatosporales</taxon>
        <taxon>Streptomycetaceae</taxon>
        <taxon>Streptomyces</taxon>
    </lineage>
</organism>
<accession>A0ABN3V1X6</accession>
<evidence type="ECO:0000313" key="3">
    <source>
        <dbReference type="Proteomes" id="UP001500893"/>
    </source>
</evidence>
<name>A0ABN3V1X6_9ACTN</name>
<gene>
    <name evidence="2" type="ORF">GCM10010521_54220</name>
</gene>
<dbReference type="EMBL" id="BAAAVM010000098">
    <property type="protein sequence ID" value="GAA2770370.1"/>
    <property type="molecule type" value="Genomic_DNA"/>
</dbReference>
<keyword evidence="3" id="KW-1185">Reference proteome</keyword>
<feature type="region of interest" description="Disordered" evidence="1">
    <location>
        <begin position="26"/>
        <end position="99"/>
    </location>
</feature>
<protein>
    <submittedName>
        <fullName evidence="2">Uncharacterized protein</fullName>
    </submittedName>
</protein>
<dbReference type="Proteomes" id="UP001500893">
    <property type="component" value="Unassembled WGS sequence"/>
</dbReference>